<accession>A0ACA9MFJ1</accession>
<name>A0ACA9MFJ1_9GLOM</name>
<dbReference type="EMBL" id="CAJVPM010012576">
    <property type="protein sequence ID" value="CAG8589287.1"/>
    <property type="molecule type" value="Genomic_DNA"/>
</dbReference>
<organism evidence="1 2">
    <name type="scientific">Scutellospora calospora</name>
    <dbReference type="NCBI Taxonomy" id="85575"/>
    <lineage>
        <taxon>Eukaryota</taxon>
        <taxon>Fungi</taxon>
        <taxon>Fungi incertae sedis</taxon>
        <taxon>Mucoromycota</taxon>
        <taxon>Glomeromycotina</taxon>
        <taxon>Glomeromycetes</taxon>
        <taxon>Diversisporales</taxon>
        <taxon>Gigasporaceae</taxon>
        <taxon>Scutellospora</taxon>
    </lineage>
</organism>
<proteinExistence type="predicted"/>
<evidence type="ECO:0000313" key="2">
    <source>
        <dbReference type="Proteomes" id="UP000789860"/>
    </source>
</evidence>
<dbReference type="Proteomes" id="UP000789860">
    <property type="component" value="Unassembled WGS sequence"/>
</dbReference>
<protein>
    <submittedName>
        <fullName evidence="1">3078_t:CDS:1</fullName>
    </submittedName>
</protein>
<sequence length="103" mass="11440">VVIVLRNERAEHQDSYYCLASVKAVRQFASLFLTFSVIISQDDKAKVSLSIPAVSRSFQTIQSINEPVIIPNHDFSVGLQQKLVPSIYLIIDPSDTNNMLCSG</sequence>
<comment type="caution">
    <text evidence="1">The sequence shown here is derived from an EMBL/GenBank/DDBJ whole genome shotgun (WGS) entry which is preliminary data.</text>
</comment>
<evidence type="ECO:0000313" key="1">
    <source>
        <dbReference type="EMBL" id="CAG8589287.1"/>
    </source>
</evidence>
<keyword evidence="2" id="KW-1185">Reference proteome</keyword>
<reference evidence="1" key="1">
    <citation type="submission" date="2021-06" db="EMBL/GenBank/DDBJ databases">
        <authorList>
            <person name="Kallberg Y."/>
            <person name="Tangrot J."/>
            <person name="Rosling A."/>
        </authorList>
    </citation>
    <scope>NUCLEOTIDE SEQUENCE</scope>
    <source>
        <strain evidence="1">AU212A</strain>
    </source>
</reference>
<feature type="non-terminal residue" evidence="1">
    <location>
        <position position="1"/>
    </location>
</feature>
<gene>
    <name evidence="1" type="ORF">SCALOS_LOCUS6517</name>
</gene>